<dbReference type="OrthoDB" id="9809583at2"/>
<comment type="similarity">
    <text evidence="1">Belongs to the glycosyl hydrolase 16 family.</text>
</comment>
<dbReference type="InterPro" id="IPR050546">
    <property type="entry name" value="Glycosyl_Hydrlase_16"/>
</dbReference>
<dbReference type="InterPro" id="IPR013320">
    <property type="entry name" value="ConA-like_dom_sf"/>
</dbReference>
<sequence>MKYSTTFFLFSFLMLFNHSFGQKKYNRMVWHEEFNYTGLPDSTIWNYENGFVRNQESQYYTKARKENAYVHDGYLEIKAIKENYPNKFYLKGSTDWRKKAPNAAYTSACITTKNLHTWRYGKIVVRAKLPMGLGVWPAIWMLGAEKYKWPRNGEIDIMELIGREPTHIYGTAHYAADNKSGHKSSGGVISVNDLSDAFHNYAVVWNKHTIKFMVDDSVYHSFNTSPAKYKGENPFRKKFYLLLNLAMGGSWGGPIGENVLPQSFLVDYVRIYK</sequence>
<dbReference type="SUPFAM" id="SSF49899">
    <property type="entry name" value="Concanavalin A-like lectins/glucanases"/>
    <property type="match status" value="1"/>
</dbReference>
<organism evidence="3 4">
    <name type="scientific">Arachidicoccus soli</name>
    <dbReference type="NCBI Taxonomy" id="2341117"/>
    <lineage>
        <taxon>Bacteria</taxon>
        <taxon>Pseudomonadati</taxon>
        <taxon>Bacteroidota</taxon>
        <taxon>Chitinophagia</taxon>
        <taxon>Chitinophagales</taxon>
        <taxon>Chitinophagaceae</taxon>
        <taxon>Arachidicoccus</taxon>
    </lineage>
</organism>
<dbReference type="CDD" id="cd08023">
    <property type="entry name" value="GH16_laminarinase_like"/>
    <property type="match status" value="1"/>
</dbReference>
<protein>
    <submittedName>
        <fullName evidence="3">Glycoside hydrolase family 16 protein</fullName>
    </submittedName>
</protein>
<dbReference type="Pfam" id="PF00722">
    <property type="entry name" value="Glyco_hydro_16"/>
    <property type="match status" value="1"/>
</dbReference>
<evidence type="ECO:0000256" key="1">
    <source>
        <dbReference type="ARBA" id="ARBA00006865"/>
    </source>
</evidence>
<keyword evidence="3" id="KW-0378">Hydrolase</keyword>
<evidence type="ECO:0000313" key="3">
    <source>
        <dbReference type="EMBL" id="AYD46770.1"/>
    </source>
</evidence>
<keyword evidence="4" id="KW-1185">Reference proteome</keyword>
<proteinExistence type="inferred from homology"/>
<accession>A0A386HML6</accession>
<gene>
    <name evidence="3" type="ORF">D6B99_03555</name>
</gene>
<dbReference type="RefSeq" id="WP_119985146.1">
    <property type="nucleotide sequence ID" value="NZ_CP032489.1"/>
</dbReference>
<dbReference type="EMBL" id="CP032489">
    <property type="protein sequence ID" value="AYD46770.1"/>
    <property type="molecule type" value="Genomic_DNA"/>
</dbReference>
<dbReference type="KEGG" id="ark:D6B99_03555"/>
<dbReference type="PANTHER" id="PTHR10963:SF55">
    <property type="entry name" value="GLYCOSIDE HYDROLASE FAMILY 16 PROTEIN"/>
    <property type="match status" value="1"/>
</dbReference>
<name>A0A386HML6_9BACT</name>
<dbReference type="PROSITE" id="PS51762">
    <property type="entry name" value="GH16_2"/>
    <property type="match status" value="1"/>
</dbReference>
<dbReference type="PANTHER" id="PTHR10963">
    <property type="entry name" value="GLYCOSYL HYDROLASE-RELATED"/>
    <property type="match status" value="1"/>
</dbReference>
<dbReference type="Gene3D" id="2.60.120.200">
    <property type="match status" value="1"/>
</dbReference>
<evidence type="ECO:0000313" key="4">
    <source>
        <dbReference type="Proteomes" id="UP000266118"/>
    </source>
</evidence>
<dbReference type="GO" id="GO:0004553">
    <property type="term" value="F:hydrolase activity, hydrolyzing O-glycosyl compounds"/>
    <property type="evidence" value="ECO:0007669"/>
    <property type="project" value="InterPro"/>
</dbReference>
<dbReference type="AlphaFoldDB" id="A0A386HML6"/>
<evidence type="ECO:0000259" key="2">
    <source>
        <dbReference type="PROSITE" id="PS51762"/>
    </source>
</evidence>
<dbReference type="InterPro" id="IPR000757">
    <property type="entry name" value="Beta-glucanase-like"/>
</dbReference>
<dbReference type="GO" id="GO:0005975">
    <property type="term" value="P:carbohydrate metabolic process"/>
    <property type="evidence" value="ECO:0007669"/>
    <property type="project" value="InterPro"/>
</dbReference>
<dbReference type="Proteomes" id="UP000266118">
    <property type="component" value="Chromosome"/>
</dbReference>
<feature type="domain" description="GH16" evidence="2">
    <location>
        <begin position="32"/>
        <end position="273"/>
    </location>
</feature>
<reference evidence="3 4" key="1">
    <citation type="submission" date="2018-09" db="EMBL/GenBank/DDBJ databases">
        <title>Arachidicoccus sp. nov., a bacterium isolated from soil.</title>
        <authorList>
            <person name="Weon H.-Y."/>
            <person name="Kwon S.-W."/>
            <person name="Lee S.A."/>
        </authorList>
    </citation>
    <scope>NUCLEOTIDE SEQUENCE [LARGE SCALE GENOMIC DNA]</scope>
    <source>
        <strain evidence="3 4">KIS59-12</strain>
    </source>
</reference>